<dbReference type="InterPro" id="IPR007175">
    <property type="entry name" value="Rpr2/Snm1/Rpp21"/>
</dbReference>
<evidence type="ECO:0000313" key="6">
    <source>
        <dbReference type="EMBL" id="THV52455.1"/>
    </source>
</evidence>
<keyword evidence="1" id="KW-0819">tRNA processing</keyword>
<organism evidence="6 7">
    <name type="scientific">Botrytis galanthina</name>
    <dbReference type="NCBI Taxonomy" id="278940"/>
    <lineage>
        <taxon>Eukaryota</taxon>
        <taxon>Fungi</taxon>
        <taxon>Dikarya</taxon>
        <taxon>Ascomycota</taxon>
        <taxon>Pezizomycotina</taxon>
        <taxon>Leotiomycetes</taxon>
        <taxon>Helotiales</taxon>
        <taxon>Sclerotiniaceae</taxon>
        <taxon>Botrytis</taxon>
    </lineage>
</organism>
<protein>
    <submittedName>
        <fullName evidence="6">Uncharacterized protein</fullName>
    </submittedName>
</protein>
<feature type="region of interest" description="Disordered" evidence="5">
    <location>
        <begin position="122"/>
        <end position="159"/>
    </location>
</feature>
<gene>
    <name evidence="6" type="ORF">BGAL_0078g00040</name>
</gene>
<dbReference type="Pfam" id="PF04032">
    <property type="entry name" value="Rpr2"/>
    <property type="match status" value="1"/>
</dbReference>
<dbReference type="PANTHER" id="PTHR14742">
    <property type="entry name" value="RIBONUCLEASE P SUBUNIT P21"/>
    <property type="match status" value="1"/>
</dbReference>
<dbReference type="GO" id="GO:0005655">
    <property type="term" value="C:nucleolar ribonuclease P complex"/>
    <property type="evidence" value="ECO:0007669"/>
    <property type="project" value="TreeGrafter"/>
</dbReference>
<name>A0A4S8R838_9HELO</name>
<dbReference type="GO" id="GO:0046872">
    <property type="term" value="F:metal ion binding"/>
    <property type="evidence" value="ECO:0007669"/>
    <property type="project" value="UniProtKB-KW"/>
</dbReference>
<keyword evidence="3" id="KW-0862">Zinc</keyword>
<dbReference type="GO" id="GO:0008033">
    <property type="term" value="P:tRNA processing"/>
    <property type="evidence" value="ECO:0007669"/>
    <property type="project" value="UniProtKB-KW"/>
</dbReference>
<sequence>MAKLQAIKGVSKVPNKVLYSRMSYLYQAATYLAVQNQECQEQSAKGTALDSSMEDVMKDESKAVANATEGSHQALSRRLITELRSVSLKGLMRMTPDMKHSICKNCQTLLLEGTTCTAKIENQSKGGKKPWADVLRGNQGDQEDPSKKLKPAQLKPERADLEAIESPSVKRSLAFESLIVLYNFGCYAGR</sequence>
<dbReference type="AlphaFoldDB" id="A0A4S8R838"/>
<keyword evidence="2" id="KW-0479">Metal-binding</keyword>
<accession>A0A4S8R838</accession>
<keyword evidence="7" id="KW-1185">Reference proteome</keyword>
<dbReference type="PANTHER" id="PTHR14742:SF0">
    <property type="entry name" value="RIBONUCLEASE P PROTEIN SUBUNIT P21"/>
    <property type="match status" value="1"/>
</dbReference>
<evidence type="ECO:0000256" key="1">
    <source>
        <dbReference type="ARBA" id="ARBA00022694"/>
    </source>
</evidence>
<reference evidence="6 7" key="1">
    <citation type="submission" date="2017-12" db="EMBL/GenBank/DDBJ databases">
        <title>Comparative genomics of Botrytis spp.</title>
        <authorList>
            <person name="Valero-Jimenez C.A."/>
            <person name="Tapia P."/>
            <person name="Veloso J."/>
            <person name="Silva-Moreno E."/>
            <person name="Staats M."/>
            <person name="Valdes J.H."/>
            <person name="Van Kan J.A.L."/>
        </authorList>
    </citation>
    <scope>NUCLEOTIDE SEQUENCE [LARGE SCALE GENOMIC DNA]</scope>
    <source>
        <strain evidence="6 7">MUCL435</strain>
    </source>
</reference>
<evidence type="ECO:0000313" key="7">
    <source>
        <dbReference type="Proteomes" id="UP000308671"/>
    </source>
</evidence>
<evidence type="ECO:0000256" key="3">
    <source>
        <dbReference type="ARBA" id="ARBA00022833"/>
    </source>
</evidence>
<dbReference type="Gene3D" id="6.20.50.20">
    <property type="match status" value="1"/>
</dbReference>
<dbReference type="EMBL" id="PQXL01000078">
    <property type="protein sequence ID" value="THV52455.1"/>
    <property type="molecule type" value="Genomic_DNA"/>
</dbReference>
<proteinExistence type="inferred from homology"/>
<evidence type="ECO:0000256" key="4">
    <source>
        <dbReference type="ARBA" id="ARBA00038402"/>
    </source>
</evidence>
<comment type="similarity">
    <text evidence="4">Belongs to the eukaryotic/archaeal RNase P protein component 4 family.</text>
</comment>
<dbReference type="Proteomes" id="UP000308671">
    <property type="component" value="Unassembled WGS sequence"/>
</dbReference>
<comment type="caution">
    <text evidence="6">The sequence shown here is derived from an EMBL/GenBank/DDBJ whole genome shotgun (WGS) entry which is preliminary data.</text>
</comment>
<dbReference type="OrthoDB" id="128536at2759"/>
<evidence type="ECO:0000256" key="2">
    <source>
        <dbReference type="ARBA" id="ARBA00022723"/>
    </source>
</evidence>
<evidence type="ECO:0000256" key="5">
    <source>
        <dbReference type="SAM" id="MobiDB-lite"/>
    </source>
</evidence>